<dbReference type="OMA" id="SIAQTCA"/>
<evidence type="ECO:0000256" key="1">
    <source>
        <dbReference type="ARBA" id="ARBA00023002"/>
    </source>
</evidence>
<proteinExistence type="predicted"/>
<evidence type="ECO:0000259" key="2">
    <source>
        <dbReference type="SMART" id="SM00822"/>
    </source>
</evidence>
<dbReference type="PANTHER" id="PTHR43975:SF2">
    <property type="entry name" value="EG:BACR7A4.14 PROTEIN-RELATED"/>
    <property type="match status" value="1"/>
</dbReference>
<reference evidence="4" key="2">
    <citation type="journal article" date="2013" name="Nature">
        <title>Insights into bilaterian evolution from three spiralian genomes.</title>
        <authorList>
            <person name="Simakov O."/>
            <person name="Marletaz F."/>
            <person name="Cho S.J."/>
            <person name="Edsinger-Gonzales E."/>
            <person name="Havlak P."/>
            <person name="Hellsten U."/>
            <person name="Kuo D.H."/>
            <person name="Larsson T."/>
            <person name="Lv J."/>
            <person name="Arendt D."/>
            <person name="Savage R."/>
            <person name="Osoegawa K."/>
            <person name="de Jong P."/>
            <person name="Grimwood J."/>
            <person name="Chapman J.A."/>
            <person name="Shapiro H."/>
            <person name="Aerts A."/>
            <person name="Otillar R.P."/>
            <person name="Terry A.Y."/>
            <person name="Boore J.L."/>
            <person name="Grigoriev I.V."/>
            <person name="Lindberg D.R."/>
            <person name="Seaver E.C."/>
            <person name="Weisblat D.A."/>
            <person name="Putnam N.H."/>
            <person name="Rokhsar D.S."/>
        </authorList>
    </citation>
    <scope>NUCLEOTIDE SEQUENCE</scope>
    <source>
        <strain evidence="4">I ESC-2004</strain>
    </source>
</reference>
<dbReference type="OrthoDB" id="6146133at2759"/>
<keyword evidence="4" id="KW-1185">Reference proteome</keyword>
<dbReference type="AlphaFoldDB" id="X2APN6"/>
<protein>
    <recommendedName>
        <fullName evidence="2">Ketoreductase domain-containing protein</fullName>
    </recommendedName>
</protein>
<organism evidence="3 4">
    <name type="scientific">Capitella teleta</name>
    <name type="common">Polychaete worm</name>
    <dbReference type="NCBI Taxonomy" id="283909"/>
    <lineage>
        <taxon>Eukaryota</taxon>
        <taxon>Metazoa</taxon>
        <taxon>Spiralia</taxon>
        <taxon>Lophotrochozoa</taxon>
        <taxon>Annelida</taxon>
        <taxon>Polychaeta</taxon>
        <taxon>Sedentaria</taxon>
        <taxon>Scolecida</taxon>
        <taxon>Capitellidae</taxon>
        <taxon>Capitella</taxon>
    </lineage>
</organism>
<dbReference type="PROSITE" id="PS00061">
    <property type="entry name" value="ADH_SHORT"/>
    <property type="match status" value="1"/>
</dbReference>
<dbReference type="InterPro" id="IPR002347">
    <property type="entry name" value="SDR_fam"/>
</dbReference>
<keyword evidence="1" id="KW-0560">Oxidoreductase</keyword>
<dbReference type="PRINTS" id="PR00080">
    <property type="entry name" value="SDRFAMILY"/>
</dbReference>
<dbReference type="Pfam" id="PF13561">
    <property type="entry name" value="adh_short_C2"/>
    <property type="match status" value="1"/>
</dbReference>
<dbReference type="EMBL" id="AMQN01000136">
    <property type="status" value="NOT_ANNOTATED_CDS"/>
    <property type="molecule type" value="Genomic_DNA"/>
</dbReference>
<dbReference type="GO" id="GO:0016491">
    <property type="term" value="F:oxidoreductase activity"/>
    <property type="evidence" value="ECO:0007669"/>
    <property type="project" value="UniProtKB-KW"/>
</dbReference>
<name>X2APN6_CAPTE</name>
<reference evidence="3" key="3">
    <citation type="submission" date="2015-06" db="UniProtKB">
        <authorList>
            <consortium name="EnsemblMetazoa"/>
        </authorList>
    </citation>
    <scope>IDENTIFICATION</scope>
</reference>
<dbReference type="Proteomes" id="UP000014760">
    <property type="component" value="Unassembled WGS sequence"/>
</dbReference>
<feature type="domain" description="Ketoreductase" evidence="2">
    <location>
        <begin position="8"/>
        <end position="189"/>
    </location>
</feature>
<sequence length="276" mass="28809">MAGRFQGKVVIVTGSSGGLGSSAAAMFAAGGAKVVLTSRSIARLEKAVQGCLEAGATQEDILTVAADVTVFDDLKNLVEKTMEHFSRVDILVNNAGLMLTGGIMQATVDDLDNMLTTNLKSAFILTQLCLPHLIASHGCIVNVSSLAGYAPAPTFLAYSMSKAALNQMTKSIALELAQKGVRVNAVNPSAVLTELLTKPRGPIGGDDPAKIEAFMKKVCTTHPPGRIGQAHEVSDVIGFLASDQSSYMTGQCLPVDGGRHATIWGCMPQPQPPSQS</sequence>
<dbReference type="PRINTS" id="PR00081">
    <property type="entry name" value="GDHRDH"/>
</dbReference>
<dbReference type="HOGENOM" id="CLU_010194_1_0_1"/>
<reference evidence="4" key="1">
    <citation type="submission" date="2012-12" db="EMBL/GenBank/DDBJ databases">
        <authorList>
            <person name="Hellsten U."/>
            <person name="Grimwood J."/>
            <person name="Chapman J.A."/>
            <person name="Shapiro H."/>
            <person name="Aerts A."/>
            <person name="Otillar R.P."/>
            <person name="Terry A.Y."/>
            <person name="Boore J.L."/>
            <person name="Simakov O."/>
            <person name="Marletaz F."/>
            <person name="Cho S.-J."/>
            <person name="Edsinger-Gonzales E."/>
            <person name="Havlak P."/>
            <person name="Kuo D.-H."/>
            <person name="Larsson T."/>
            <person name="Lv J."/>
            <person name="Arendt D."/>
            <person name="Savage R."/>
            <person name="Osoegawa K."/>
            <person name="de Jong P."/>
            <person name="Lindberg D.R."/>
            <person name="Seaver E.C."/>
            <person name="Weisblat D.A."/>
            <person name="Putnam N.H."/>
            <person name="Grigoriev I.V."/>
            <person name="Rokhsar D.S."/>
        </authorList>
    </citation>
    <scope>NUCLEOTIDE SEQUENCE</scope>
    <source>
        <strain evidence="4">I ESC-2004</strain>
    </source>
</reference>
<dbReference type="InterPro" id="IPR036291">
    <property type="entry name" value="NAD(P)-bd_dom_sf"/>
</dbReference>
<accession>X2APN6</accession>
<dbReference type="SUPFAM" id="SSF51735">
    <property type="entry name" value="NAD(P)-binding Rossmann-fold domains"/>
    <property type="match status" value="1"/>
</dbReference>
<dbReference type="PANTHER" id="PTHR43975">
    <property type="entry name" value="ZGC:101858"/>
    <property type="match status" value="1"/>
</dbReference>
<dbReference type="FunFam" id="3.40.50.720:FF:000084">
    <property type="entry name" value="Short-chain dehydrogenase reductase"/>
    <property type="match status" value="1"/>
</dbReference>
<dbReference type="GO" id="GO:0006629">
    <property type="term" value="P:lipid metabolic process"/>
    <property type="evidence" value="ECO:0007669"/>
    <property type="project" value="UniProtKB-ARBA"/>
</dbReference>
<dbReference type="EnsemblMetazoa" id="CapteT219507">
    <property type="protein sequence ID" value="CapteP219507"/>
    <property type="gene ID" value="CapteG219507"/>
</dbReference>
<dbReference type="InterPro" id="IPR057326">
    <property type="entry name" value="KR_dom"/>
</dbReference>
<dbReference type="InterPro" id="IPR020904">
    <property type="entry name" value="Sc_DH/Rdtase_CS"/>
</dbReference>
<dbReference type="NCBIfam" id="NF005559">
    <property type="entry name" value="PRK07231.1"/>
    <property type="match status" value="1"/>
</dbReference>
<evidence type="ECO:0000313" key="3">
    <source>
        <dbReference type="EnsemblMetazoa" id="CapteP219507"/>
    </source>
</evidence>
<evidence type="ECO:0000313" key="4">
    <source>
        <dbReference type="Proteomes" id="UP000014760"/>
    </source>
</evidence>
<dbReference type="Gene3D" id="3.40.50.720">
    <property type="entry name" value="NAD(P)-binding Rossmann-like Domain"/>
    <property type="match status" value="1"/>
</dbReference>
<dbReference type="SMART" id="SM00822">
    <property type="entry name" value="PKS_KR"/>
    <property type="match status" value="1"/>
</dbReference>